<keyword evidence="4" id="KW-0547">Nucleotide-binding</keyword>
<feature type="region of interest" description="Disordered" evidence="7">
    <location>
        <begin position="359"/>
        <end position="385"/>
    </location>
</feature>
<evidence type="ECO:0000313" key="10">
    <source>
        <dbReference type="Proteomes" id="UP000053029"/>
    </source>
</evidence>
<evidence type="ECO:0000256" key="3">
    <source>
        <dbReference type="ARBA" id="ARBA00022679"/>
    </source>
</evidence>
<protein>
    <recommendedName>
        <fullName evidence="2">pyridoxal kinase</fullName>
        <ecNumber evidence="2">2.7.1.35</ecNumber>
    </recommendedName>
</protein>
<dbReference type="EC" id="2.7.1.35" evidence="2"/>
<dbReference type="PANTHER" id="PTHR10534">
    <property type="entry name" value="PYRIDOXAL KINASE"/>
    <property type="match status" value="1"/>
</dbReference>
<evidence type="ECO:0000256" key="2">
    <source>
        <dbReference type="ARBA" id="ARBA00012104"/>
    </source>
</evidence>
<reference evidence="9 10" key="1">
    <citation type="submission" date="2015-01" db="EMBL/GenBank/DDBJ databases">
        <title>The Genome Sequence of Fonsecaea pedrosoi CBS 271.37.</title>
        <authorList>
            <consortium name="The Broad Institute Genomics Platform"/>
            <person name="Cuomo C."/>
            <person name="de Hoog S."/>
            <person name="Gorbushina A."/>
            <person name="Stielow B."/>
            <person name="Teixiera M."/>
            <person name="Abouelleil A."/>
            <person name="Chapman S.B."/>
            <person name="Priest M."/>
            <person name="Young S.K."/>
            <person name="Wortman J."/>
            <person name="Nusbaum C."/>
            <person name="Birren B."/>
        </authorList>
    </citation>
    <scope>NUCLEOTIDE SEQUENCE [LARGE SCALE GENOMIC DNA]</scope>
    <source>
        <strain evidence="9 10">CBS 271.37</strain>
    </source>
</reference>
<organism evidence="9 10">
    <name type="scientific">Fonsecaea pedrosoi CBS 271.37</name>
    <dbReference type="NCBI Taxonomy" id="1442368"/>
    <lineage>
        <taxon>Eukaryota</taxon>
        <taxon>Fungi</taxon>
        <taxon>Dikarya</taxon>
        <taxon>Ascomycota</taxon>
        <taxon>Pezizomycotina</taxon>
        <taxon>Eurotiomycetes</taxon>
        <taxon>Chaetothyriomycetidae</taxon>
        <taxon>Chaetothyriales</taxon>
        <taxon>Herpotrichiellaceae</taxon>
        <taxon>Fonsecaea</taxon>
    </lineage>
</organism>
<evidence type="ECO:0000256" key="6">
    <source>
        <dbReference type="ARBA" id="ARBA00022840"/>
    </source>
</evidence>
<dbReference type="OrthoDB" id="2104723at2759"/>
<dbReference type="GO" id="GO:0008478">
    <property type="term" value="F:pyridoxal kinase activity"/>
    <property type="evidence" value="ECO:0007669"/>
    <property type="project" value="UniProtKB-EC"/>
</dbReference>
<evidence type="ECO:0000256" key="7">
    <source>
        <dbReference type="SAM" id="MobiDB-lite"/>
    </source>
</evidence>
<dbReference type="AlphaFoldDB" id="A0A0D2EQU2"/>
<evidence type="ECO:0000256" key="4">
    <source>
        <dbReference type="ARBA" id="ARBA00022741"/>
    </source>
</evidence>
<evidence type="ECO:0000256" key="5">
    <source>
        <dbReference type="ARBA" id="ARBA00022777"/>
    </source>
</evidence>
<dbReference type="InterPro" id="IPR004625">
    <property type="entry name" value="PyrdxlKinase"/>
</dbReference>
<keyword evidence="10" id="KW-1185">Reference proteome</keyword>
<comment type="similarity">
    <text evidence="1">Belongs to the pyridoxine kinase family.</text>
</comment>
<dbReference type="InterPro" id="IPR013749">
    <property type="entry name" value="PM/HMP-P_kinase-1"/>
</dbReference>
<dbReference type="EMBL" id="KN846974">
    <property type="protein sequence ID" value="KIW76657.1"/>
    <property type="molecule type" value="Genomic_DNA"/>
</dbReference>
<dbReference type="Proteomes" id="UP000053029">
    <property type="component" value="Unassembled WGS sequence"/>
</dbReference>
<dbReference type="GO" id="GO:0005829">
    <property type="term" value="C:cytosol"/>
    <property type="evidence" value="ECO:0007669"/>
    <property type="project" value="TreeGrafter"/>
</dbReference>
<dbReference type="GeneID" id="25308591"/>
<dbReference type="CDD" id="cd01173">
    <property type="entry name" value="pyridoxal_pyridoxamine_kinase"/>
    <property type="match status" value="1"/>
</dbReference>
<dbReference type="Pfam" id="PF08543">
    <property type="entry name" value="Phos_pyr_kin"/>
    <property type="match status" value="1"/>
</dbReference>
<sequence>MATFVMQALGCDVGAINTVHFSELLFFSVPLFSRHGLHLRRDIELCDDNNPFVLPSIANPESARSPLLSLHNPSPIPFDMSIGLTITLCSYSKGNHTGYRQFKGRRTPAAEIRELYDGLRQSYLTDFDVLLSGYSPSAEVVDAVGTIARDLRYRAAVRPGGFFWVLDPVMGDQGRLYVSQDIVPAYKQLIKEADLILPNQFEAELLSGVTISSLSGVANAVRALHVIHGTRHVVVTSVRVGDSASPTAEGSDERGAALTVVGSTRRQDGSARLFKVEVPVLECYFSGTGDMFAALMVARLREACAQMNLLDRPSWMPDDDVEAVDLPLARATEKVLNSMHMILEKTMAARNEEMAKFGSSPGASVGGLEGQGETEGEGKRRALAESKAAEVRVVRNAKDLVYPEERYKVQPIEV</sequence>
<feature type="compositionally biased region" description="Basic and acidic residues" evidence="7">
    <location>
        <begin position="376"/>
        <end position="385"/>
    </location>
</feature>
<keyword evidence="3" id="KW-0808">Transferase</keyword>
<accession>A0A0D2EQU2</accession>
<dbReference type="GO" id="GO:0009443">
    <property type="term" value="P:pyridoxal 5'-phosphate salvage"/>
    <property type="evidence" value="ECO:0007669"/>
    <property type="project" value="InterPro"/>
</dbReference>
<dbReference type="PANTHER" id="PTHR10534:SF2">
    <property type="entry name" value="PYRIDOXAL KINASE"/>
    <property type="match status" value="1"/>
</dbReference>
<proteinExistence type="inferred from homology"/>
<dbReference type="Gene3D" id="3.40.1190.20">
    <property type="match status" value="1"/>
</dbReference>
<dbReference type="GO" id="GO:0005524">
    <property type="term" value="F:ATP binding"/>
    <property type="evidence" value="ECO:0007669"/>
    <property type="project" value="UniProtKB-KW"/>
</dbReference>
<dbReference type="RefSeq" id="XP_013280465.1">
    <property type="nucleotide sequence ID" value="XM_013425011.1"/>
</dbReference>
<evidence type="ECO:0000259" key="8">
    <source>
        <dbReference type="Pfam" id="PF08543"/>
    </source>
</evidence>
<gene>
    <name evidence="9" type="ORF">Z517_09101</name>
</gene>
<dbReference type="SUPFAM" id="SSF53613">
    <property type="entry name" value="Ribokinase-like"/>
    <property type="match status" value="1"/>
</dbReference>
<name>A0A0D2EQU2_9EURO</name>
<dbReference type="HOGENOM" id="CLU_046496_0_0_1"/>
<dbReference type="VEuPathDB" id="FungiDB:Z517_09101"/>
<dbReference type="InterPro" id="IPR029056">
    <property type="entry name" value="Ribokinase-like"/>
</dbReference>
<dbReference type="STRING" id="1442368.A0A0D2EQU2"/>
<evidence type="ECO:0000313" key="9">
    <source>
        <dbReference type="EMBL" id="KIW76657.1"/>
    </source>
</evidence>
<evidence type="ECO:0000256" key="1">
    <source>
        <dbReference type="ARBA" id="ARBA00008805"/>
    </source>
</evidence>
<feature type="domain" description="Pyridoxamine kinase/Phosphomethylpyrimidine kinase" evidence="8">
    <location>
        <begin position="163"/>
        <end position="300"/>
    </location>
</feature>
<keyword evidence="5 9" id="KW-0418">Kinase</keyword>
<keyword evidence="6" id="KW-0067">ATP-binding</keyword>